<dbReference type="EnsemblMetazoa" id="RPRC006776-RA">
    <property type="protein sequence ID" value="RPRC006776-PA"/>
    <property type="gene ID" value="RPRC006776"/>
</dbReference>
<dbReference type="EMBL" id="ACPB03010468">
    <property type="status" value="NOT_ANNOTATED_CDS"/>
    <property type="molecule type" value="Genomic_DNA"/>
</dbReference>
<proteinExistence type="predicted"/>
<dbReference type="InParanoid" id="T1HRV6"/>
<accession>T1HRV6</accession>
<dbReference type="AlphaFoldDB" id="T1HRV6"/>
<organism evidence="1 2">
    <name type="scientific">Rhodnius prolixus</name>
    <name type="common">Triatomid bug</name>
    <dbReference type="NCBI Taxonomy" id="13249"/>
    <lineage>
        <taxon>Eukaryota</taxon>
        <taxon>Metazoa</taxon>
        <taxon>Ecdysozoa</taxon>
        <taxon>Arthropoda</taxon>
        <taxon>Hexapoda</taxon>
        <taxon>Insecta</taxon>
        <taxon>Pterygota</taxon>
        <taxon>Neoptera</taxon>
        <taxon>Paraneoptera</taxon>
        <taxon>Hemiptera</taxon>
        <taxon>Heteroptera</taxon>
        <taxon>Panheteroptera</taxon>
        <taxon>Cimicomorpha</taxon>
        <taxon>Reduviidae</taxon>
        <taxon>Triatominae</taxon>
        <taxon>Rhodnius</taxon>
    </lineage>
</organism>
<dbReference type="Proteomes" id="UP000015103">
    <property type="component" value="Unassembled WGS sequence"/>
</dbReference>
<keyword evidence="2" id="KW-1185">Reference proteome</keyword>
<reference evidence="1" key="1">
    <citation type="submission" date="2015-05" db="UniProtKB">
        <authorList>
            <consortium name="EnsemblMetazoa"/>
        </authorList>
    </citation>
    <scope>IDENTIFICATION</scope>
</reference>
<protein>
    <submittedName>
        <fullName evidence="1">Uncharacterized protein</fullName>
    </submittedName>
</protein>
<evidence type="ECO:0000313" key="2">
    <source>
        <dbReference type="Proteomes" id="UP000015103"/>
    </source>
</evidence>
<sequence length="105" mass="11774">MSEVWLALACLQLYIEYIRSEIPSVKSDLERGGLFKMVCLSIYGQRNQRTETSQSSNLRSAQGDTDNKLFTSSANRRSCKEKYRCICSHSSGANGGQQQSAPESW</sequence>
<dbReference type="HOGENOM" id="CLU_2239915_0_0_1"/>
<dbReference type="VEuPathDB" id="VectorBase:RPRC006776"/>
<evidence type="ECO:0000313" key="1">
    <source>
        <dbReference type="EnsemblMetazoa" id="RPRC006776-PA"/>
    </source>
</evidence>
<name>T1HRV6_RHOPR</name>